<dbReference type="Gene3D" id="1.10.357.140">
    <property type="entry name" value="UbiA prenyltransferase"/>
    <property type="match status" value="1"/>
</dbReference>
<dbReference type="InterPro" id="IPR006369">
    <property type="entry name" value="Protohaem_IX_farnesylTrfase"/>
</dbReference>
<feature type="transmembrane region" description="Helical" evidence="14">
    <location>
        <begin position="126"/>
        <end position="147"/>
    </location>
</feature>
<reference evidence="16" key="1">
    <citation type="journal article" date="2019" name="Int. J. Syst. Evol. Microbiol.">
        <title>The Global Catalogue of Microorganisms (GCM) 10K type strain sequencing project: providing services to taxonomists for standard genome sequencing and annotation.</title>
        <authorList>
            <consortium name="The Broad Institute Genomics Platform"/>
            <consortium name="The Broad Institute Genome Sequencing Center for Infectious Disease"/>
            <person name="Wu L."/>
            <person name="Ma J."/>
        </authorList>
    </citation>
    <scope>NUCLEOTIDE SEQUENCE [LARGE SCALE GENOMIC DNA]</scope>
    <source>
        <strain evidence="16">CGMCC 1.15277</strain>
    </source>
</reference>
<feature type="transmembrane region" description="Helical" evidence="14">
    <location>
        <begin position="288"/>
        <end position="305"/>
    </location>
</feature>
<sequence>MRPAGPDVTIDDDRPATFGDVVKAYVSLTKPRIIELLLVTTAPAMFLAAGGIPKLTLVLVTMVGGMLSAGSANVFNCVLDRDIDEVMRRTRRRPMPRHQVDTWKAVVFGAVLCIVSSLILGLGANWLSAGLALAANAFYVFIYTMLLKRRTSQNIVWGGIAGCFPPLIGWTSVTGAVAWPPIILFLVVFFWTPPHTWALAFRYREDYAAAEVPMLPVVMDAVGVCWRILFYSVLTVATSLGLWPAAHTGWLYPAIAGGTGLVFIWEAIQLLVRARAGLTDAQLKPMRLFHWSNSYLALVFIAAAIDPLVF</sequence>
<evidence type="ECO:0000256" key="6">
    <source>
        <dbReference type="ARBA" id="ARBA00022692"/>
    </source>
</evidence>
<protein>
    <recommendedName>
        <fullName evidence="11 14">Protoheme IX farnesyltransferase</fullName>
        <ecNumber evidence="3 14">2.5.1.141</ecNumber>
    </recommendedName>
    <alternativeName>
        <fullName evidence="12 14">Heme B farnesyltransferase</fullName>
    </alternativeName>
    <alternativeName>
        <fullName evidence="10 14">Heme O synthase</fullName>
    </alternativeName>
</protein>
<feature type="transmembrane region" description="Helical" evidence="14">
    <location>
        <begin position="154"/>
        <end position="173"/>
    </location>
</feature>
<dbReference type="GO" id="GO:0008495">
    <property type="term" value="F:protoheme IX farnesyltransferase activity"/>
    <property type="evidence" value="ECO:0007669"/>
    <property type="project" value="UniProtKB-EC"/>
</dbReference>
<keyword evidence="5 14" id="KW-0808">Transferase</keyword>
<keyword evidence="16" id="KW-1185">Reference proteome</keyword>
<feature type="transmembrane region" description="Helical" evidence="14">
    <location>
        <begin position="249"/>
        <end position="268"/>
    </location>
</feature>
<evidence type="ECO:0000256" key="14">
    <source>
        <dbReference type="HAMAP-Rule" id="MF_00154"/>
    </source>
</evidence>
<proteinExistence type="inferred from homology"/>
<dbReference type="NCBIfam" id="NF003349">
    <property type="entry name" value="PRK04375.1-2"/>
    <property type="match status" value="1"/>
</dbReference>
<comment type="caution">
    <text evidence="15">The sequence shown here is derived from an EMBL/GenBank/DDBJ whole genome shotgun (WGS) entry which is preliminary data.</text>
</comment>
<evidence type="ECO:0000256" key="1">
    <source>
        <dbReference type="ARBA" id="ARBA00004651"/>
    </source>
</evidence>
<comment type="catalytic activity">
    <reaction evidence="13 14">
        <text>heme b + (2E,6E)-farnesyl diphosphate + H2O = Fe(II)-heme o + diphosphate</text>
        <dbReference type="Rhea" id="RHEA:28070"/>
        <dbReference type="ChEBI" id="CHEBI:15377"/>
        <dbReference type="ChEBI" id="CHEBI:33019"/>
        <dbReference type="ChEBI" id="CHEBI:60344"/>
        <dbReference type="ChEBI" id="CHEBI:60530"/>
        <dbReference type="ChEBI" id="CHEBI:175763"/>
        <dbReference type="EC" id="2.5.1.141"/>
    </reaction>
</comment>
<evidence type="ECO:0000313" key="15">
    <source>
        <dbReference type="EMBL" id="MFC6397346.1"/>
    </source>
</evidence>
<name>A0ABW1X643_9ACTN</name>
<dbReference type="InterPro" id="IPR000537">
    <property type="entry name" value="UbiA_prenyltransferase"/>
</dbReference>
<dbReference type="Proteomes" id="UP001596266">
    <property type="component" value="Unassembled WGS sequence"/>
</dbReference>
<evidence type="ECO:0000256" key="5">
    <source>
        <dbReference type="ARBA" id="ARBA00022679"/>
    </source>
</evidence>
<evidence type="ECO:0000256" key="3">
    <source>
        <dbReference type="ARBA" id="ARBA00012292"/>
    </source>
</evidence>
<evidence type="ECO:0000256" key="10">
    <source>
        <dbReference type="ARBA" id="ARBA00030253"/>
    </source>
</evidence>
<evidence type="ECO:0000256" key="4">
    <source>
        <dbReference type="ARBA" id="ARBA00022475"/>
    </source>
</evidence>
<comment type="pathway">
    <text evidence="2 14">Porphyrin-containing compound metabolism; heme O biosynthesis; heme O from protoheme: step 1/1.</text>
</comment>
<evidence type="ECO:0000256" key="9">
    <source>
        <dbReference type="ARBA" id="ARBA00023136"/>
    </source>
</evidence>
<dbReference type="InterPro" id="IPR044878">
    <property type="entry name" value="UbiA_sf"/>
</dbReference>
<evidence type="ECO:0000256" key="11">
    <source>
        <dbReference type="ARBA" id="ARBA00040810"/>
    </source>
</evidence>
<feature type="transmembrane region" description="Helical" evidence="14">
    <location>
        <begin position="179"/>
        <end position="203"/>
    </location>
</feature>
<dbReference type="CDD" id="cd13957">
    <property type="entry name" value="PT_UbiA_Cox10"/>
    <property type="match status" value="1"/>
</dbReference>
<keyword evidence="6 14" id="KW-0812">Transmembrane</keyword>
<evidence type="ECO:0000256" key="7">
    <source>
        <dbReference type="ARBA" id="ARBA00022989"/>
    </source>
</evidence>
<evidence type="ECO:0000256" key="13">
    <source>
        <dbReference type="ARBA" id="ARBA00047690"/>
    </source>
</evidence>
<keyword evidence="7 14" id="KW-1133">Transmembrane helix</keyword>
<comment type="miscellaneous">
    <text evidence="14">Carbon 2 of the heme B porphyrin ring is defined according to the Fischer nomenclature.</text>
</comment>
<evidence type="ECO:0000256" key="12">
    <source>
        <dbReference type="ARBA" id="ARBA00042475"/>
    </source>
</evidence>
<comment type="subcellular location">
    <subcellularLocation>
        <location evidence="1 14">Cell membrane</location>
        <topology evidence="1 14">Multi-pass membrane protein</topology>
    </subcellularLocation>
</comment>
<evidence type="ECO:0000313" key="16">
    <source>
        <dbReference type="Proteomes" id="UP001596266"/>
    </source>
</evidence>
<comment type="function">
    <text evidence="14">Converts heme B (protoheme IX) to heme O by substitution of the vinyl group on carbon 2 of heme B porphyrin ring with a hydroxyethyl farnesyl side group.</text>
</comment>
<dbReference type="PANTHER" id="PTHR43448">
    <property type="entry name" value="PROTOHEME IX FARNESYLTRANSFERASE, MITOCHONDRIAL"/>
    <property type="match status" value="1"/>
</dbReference>
<feature type="transmembrane region" description="Helical" evidence="14">
    <location>
        <begin position="100"/>
        <end position="120"/>
    </location>
</feature>
<dbReference type="NCBIfam" id="TIGR01473">
    <property type="entry name" value="cyoE_ctaB"/>
    <property type="match status" value="1"/>
</dbReference>
<keyword evidence="8 14" id="KW-0350">Heme biosynthesis</keyword>
<evidence type="ECO:0000256" key="2">
    <source>
        <dbReference type="ARBA" id="ARBA00004919"/>
    </source>
</evidence>
<dbReference type="EMBL" id="JBHSUA010000020">
    <property type="protein sequence ID" value="MFC6397346.1"/>
    <property type="molecule type" value="Genomic_DNA"/>
</dbReference>
<gene>
    <name evidence="14" type="primary">ctaB</name>
    <name evidence="15" type="ORF">ACFP57_10190</name>
</gene>
<dbReference type="HAMAP" id="MF_00154">
    <property type="entry name" value="CyoE_CtaB"/>
    <property type="match status" value="1"/>
</dbReference>
<feature type="transmembrane region" description="Helical" evidence="14">
    <location>
        <begin position="224"/>
        <end position="243"/>
    </location>
</feature>
<keyword evidence="4 14" id="KW-1003">Cell membrane</keyword>
<feature type="transmembrane region" description="Helical" evidence="14">
    <location>
        <begin position="33"/>
        <end position="52"/>
    </location>
</feature>
<feature type="transmembrane region" description="Helical" evidence="14">
    <location>
        <begin position="58"/>
        <end position="79"/>
    </location>
</feature>
<accession>A0ABW1X643</accession>
<dbReference type="RefSeq" id="WP_343885866.1">
    <property type="nucleotide sequence ID" value="NZ_BAAAKI010000010.1"/>
</dbReference>
<evidence type="ECO:0000256" key="8">
    <source>
        <dbReference type="ARBA" id="ARBA00023133"/>
    </source>
</evidence>
<keyword evidence="9 14" id="KW-0472">Membrane</keyword>
<organism evidence="15 16">
    <name type="scientific">Luteococcus sanguinis</name>
    <dbReference type="NCBI Taxonomy" id="174038"/>
    <lineage>
        <taxon>Bacteria</taxon>
        <taxon>Bacillati</taxon>
        <taxon>Actinomycetota</taxon>
        <taxon>Actinomycetes</taxon>
        <taxon>Propionibacteriales</taxon>
        <taxon>Propionibacteriaceae</taxon>
        <taxon>Luteococcus</taxon>
    </lineage>
</organism>
<dbReference type="EC" id="2.5.1.141" evidence="3 14"/>
<dbReference type="Pfam" id="PF01040">
    <property type="entry name" value="UbiA"/>
    <property type="match status" value="1"/>
</dbReference>
<comment type="similarity">
    <text evidence="14">Belongs to the UbiA prenyltransferase family. Protoheme IX farnesyltransferase subfamily.</text>
</comment>
<dbReference type="PANTHER" id="PTHR43448:SF7">
    <property type="entry name" value="4-HYDROXYBENZOATE SOLANESYLTRANSFERASE"/>
    <property type="match status" value="1"/>
</dbReference>